<evidence type="ECO:0000256" key="4">
    <source>
        <dbReference type="ARBA" id="ARBA00022643"/>
    </source>
</evidence>
<dbReference type="PANTHER" id="PTHR43673">
    <property type="entry name" value="NAD(P)H NITROREDUCTASE YDGI-RELATED"/>
    <property type="match status" value="1"/>
</dbReference>
<keyword evidence="4" id="KW-0288">FMN</keyword>
<dbReference type="PANTHER" id="PTHR43673:SF2">
    <property type="entry name" value="NITROREDUCTASE"/>
    <property type="match status" value="1"/>
</dbReference>
<feature type="domain" description="Nitroreductase" evidence="6">
    <location>
        <begin position="67"/>
        <end position="146"/>
    </location>
</feature>
<accession>A0ABS8HZ94</accession>
<protein>
    <submittedName>
        <fullName evidence="7">Nitroreductase family protein</fullName>
    </submittedName>
</protein>
<evidence type="ECO:0000313" key="8">
    <source>
        <dbReference type="Proteomes" id="UP001165492"/>
    </source>
</evidence>
<comment type="similarity">
    <text evidence="2">Belongs to the nitroreductase family.</text>
</comment>
<gene>
    <name evidence="7" type="ORF">LMF89_23370</name>
</gene>
<keyword evidence="3" id="KW-0285">Flavoprotein</keyword>
<reference evidence="7" key="1">
    <citation type="submission" date="2021-11" db="EMBL/GenBank/DDBJ databases">
        <title>Description of a new species Pelosinus isolated from the bottom sediments of Lake Baikal.</title>
        <authorList>
            <person name="Zakharyuk A."/>
        </authorList>
    </citation>
    <scope>NUCLEOTIDE SEQUENCE</scope>
    <source>
        <strain evidence="7">Bkl1</strain>
    </source>
</reference>
<evidence type="ECO:0000256" key="1">
    <source>
        <dbReference type="ARBA" id="ARBA00001917"/>
    </source>
</evidence>
<evidence type="ECO:0000313" key="7">
    <source>
        <dbReference type="EMBL" id="MCC5468282.1"/>
    </source>
</evidence>
<keyword evidence="5" id="KW-0560">Oxidoreductase</keyword>
<dbReference type="InterPro" id="IPR000415">
    <property type="entry name" value="Nitroreductase-like"/>
</dbReference>
<evidence type="ECO:0000256" key="3">
    <source>
        <dbReference type="ARBA" id="ARBA00022630"/>
    </source>
</evidence>
<dbReference type="InterPro" id="IPR029479">
    <property type="entry name" value="Nitroreductase"/>
</dbReference>
<dbReference type="Pfam" id="PF00881">
    <property type="entry name" value="Nitroreductase"/>
    <property type="match status" value="2"/>
</dbReference>
<dbReference type="Gene3D" id="3.40.109.10">
    <property type="entry name" value="NADH Oxidase"/>
    <property type="match status" value="1"/>
</dbReference>
<comment type="caution">
    <text evidence="7">The sequence shown here is derived from an EMBL/GenBank/DDBJ whole genome shotgun (WGS) entry which is preliminary data.</text>
</comment>
<organism evidence="7 8">
    <name type="scientific">Pelosinus baikalensis</name>
    <dbReference type="NCBI Taxonomy" id="2892015"/>
    <lineage>
        <taxon>Bacteria</taxon>
        <taxon>Bacillati</taxon>
        <taxon>Bacillota</taxon>
        <taxon>Negativicutes</taxon>
        <taxon>Selenomonadales</taxon>
        <taxon>Sporomusaceae</taxon>
        <taxon>Pelosinus</taxon>
    </lineage>
</organism>
<proteinExistence type="inferred from homology"/>
<comment type="cofactor">
    <cofactor evidence="1">
        <name>FMN</name>
        <dbReference type="ChEBI" id="CHEBI:58210"/>
    </cofactor>
</comment>
<evidence type="ECO:0000259" key="6">
    <source>
        <dbReference type="Pfam" id="PF00881"/>
    </source>
</evidence>
<dbReference type="EMBL" id="JAJHJB010000056">
    <property type="protein sequence ID" value="MCC5468282.1"/>
    <property type="molecule type" value="Genomic_DNA"/>
</dbReference>
<dbReference type="SUPFAM" id="SSF55469">
    <property type="entry name" value="FMN-dependent nitroreductase-like"/>
    <property type="match status" value="1"/>
</dbReference>
<sequence length="179" mass="19809">MDFLELAKARYSVRKFSQQQVEPDKLDRILEAGRLAPTAANAQPQRILVLNSEASLSKLKTCTTYHFNAPLVLLIGYDTTASWKRPYDNNDSGYVDASIVTTHIMLEAANLGLGSTWVGHFDPAVIRNAFALPPTIVPVALLPIGYPDKASIPNPNHDKRYEKDKTIFYNTFAAISASE</sequence>
<dbReference type="RefSeq" id="WP_229537146.1">
    <property type="nucleotide sequence ID" value="NZ_JAJHJB010000056.1"/>
</dbReference>
<dbReference type="Proteomes" id="UP001165492">
    <property type="component" value="Unassembled WGS sequence"/>
</dbReference>
<evidence type="ECO:0000256" key="5">
    <source>
        <dbReference type="ARBA" id="ARBA00023002"/>
    </source>
</evidence>
<keyword evidence="8" id="KW-1185">Reference proteome</keyword>
<dbReference type="CDD" id="cd20609">
    <property type="entry name" value="nitroreductase"/>
    <property type="match status" value="1"/>
</dbReference>
<name>A0ABS8HZ94_9FIRM</name>
<feature type="domain" description="Nitroreductase" evidence="6">
    <location>
        <begin position="8"/>
        <end position="59"/>
    </location>
</feature>
<evidence type="ECO:0000256" key="2">
    <source>
        <dbReference type="ARBA" id="ARBA00007118"/>
    </source>
</evidence>